<dbReference type="SUPFAM" id="SSF58104">
    <property type="entry name" value="Methyl-accepting chemotaxis protein (MCP) signaling domain"/>
    <property type="match status" value="1"/>
</dbReference>
<dbReference type="Pfam" id="PF00015">
    <property type="entry name" value="MCPsignal"/>
    <property type="match status" value="1"/>
</dbReference>
<evidence type="ECO:0000259" key="3">
    <source>
        <dbReference type="PROSITE" id="PS50111"/>
    </source>
</evidence>
<evidence type="ECO:0000313" key="4">
    <source>
        <dbReference type="EMBL" id="ANY66171.1"/>
    </source>
</evidence>
<evidence type="ECO:0000256" key="1">
    <source>
        <dbReference type="ARBA" id="ARBA00023224"/>
    </source>
</evidence>
<keyword evidence="1 2" id="KW-0807">Transducer</keyword>
<dbReference type="GO" id="GO:0007165">
    <property type="term" value="P:signal transduction"/>
    <property type="evidence" value="ECO:0007669"/>
    <property type="project" value="UniProtKB-KW"/>
</dbReference>
<dbReference type="PROSITE" id="PS50111">
    <property type="entry name" value="CHEMOTAXIS_TRANSDUC_2"/>
    <property type="match status" value="1"/>
</dbReference>
<name>A0A1B2DEN1_9BACL</name>
<dbReference type="PANTHER" id="PTHR32089">
    <property type="entry name" value="METHYL-ACCEPTING CHEMOTAXIS PROTEIN MCPB"/>
    <property type="match status" value="1"/>
</dbReference>
<dbReference type="RefSeq" id="WP_099517542.1">
    <property type="nucleotide sequence ID" value="NZ_CP016808.1"/>
</dbReference>
<evidence type="ECO:0000256" key="2">
    <source>
        <dbReference type="PROSITE-ProRule" id="PRU00284"/>
    </source>
</evidence>
<dbReference type="PANTHER" id="PTHR32089:SF112">
    <property type="entry name" value="LYSOZYME-LIKE PROTEIN-RELATED"/>
    <property type="match status" value="1"/>
</dbReference>
<dbReference type="EMBL" id="CP016808">
    <property type="protein sequence ID" value="ANY66171.1"/>
    <property type="molecule type" value="Genomic_DNA"/>
</dbReference>
<organism evidence="4">
    <name type="scientific">Paenibacillus sp. BIHB 4019</name>
    <dbReference type="NCBI Taxonomy" id="1870819"/>
    <lineage>
        <taxon>Bacteria</taxon>
        <taxon>Bacillati</taxon>
        <taxon>Bacillota</taxon>
        <taxon>Bacilli</taxon>
        <taxon>Bacillales</taxon>
        <taxon>Paenibacillaceae</taxon>
        <taxon>Paenibacillus</taxon>
    </lineage>
</organism>
<dbReference type="GO" id="GO:0016020">
    <property type="term" value="C:membrane"/>
    <property type="evidence" value="ECO:0007669"/>
    <property type="project" value="InterPro"/>
</dbReference>
<gene>
    <name evidence="4" type="ORF">BBD42_06630</name>
</gene>
<dbReference type="Gene3D" id="1.10.287.950">
    <property type="entry name" value="Methyl-accepting chemotaxis protein"/>
    <property type="match status" value="1"/>
</dbReference>
<feature type="domain" description="Methyl-accepting transducer" evidence="3">
    <location>
        <begin position="127"/>
        <end position="277"/>
    </location>
</feature>
<dbReference type="InterPro" id="IPR004089">
    <property type="entry name" value="MCPsignal_dom"/>
</dbReference>
<dbReference type="AlphaFoldDB" id="A0A1B2DEN1"/>
<accession>A0A1B2DEN1</accession>
<protein>
    <submittedName>
        <fullName evidence="4">Chemotaxis protein</fullName>
    </submittedName>
</protein>
<proteinExistence type="predicted"/>
<dbReference type="SMART" id="SM00283">
    <property type="entry name" value="MA"/>
    <property type="match status" value="1"/>
</dbReference>
<sequence>MTTVQALIEAMPFIRQMIRENVSLSIIDEKTFVYFDTEDPFKLGYKSGDPLLEINQNYKDLNNGNEKTVAHIPKEITGVPLDCLFLPIKNEQGEMQACLCVTYKMDNQELLEQLMDKTEHFNGKLLDGVQHLAAHSEQLNSTSEEILVNTKEAVEKSRDVNKVAGFIREISEQTNLLGLNAAIEAARVGEAGAGFGVVASEIRKLSVDTKGATTQIEQSLKLVQESIKLMETEIAEITSSSQEQAKLVSNLMEIIEQMNATGLEMHGFIKKVISYQQ</sequence>
<reference evidence="4" key="1">
    <citation type="submission" date="2016-08" db="EMBL/GenBank/DDBJ databases">
        <title>Complete Genome Seqeunce of Paenibacillus sp. BIHB 4019 from tea rhizoplane.</title>
        <authorList>
            <person name="Thakur R."/>
            <person name="Swarnkar M.K."/>
            <person name="Gulati A."/>
        </authorList>
    </citation>
    <scope>NUCLEOTIDE SEQUENCE [LARGE SCALE GENOMIC DNA]</scope>
    <source>
        <strain evidence="4">BIHB4019</strain>
    </source>
</reference>